<dbReference type="Proteomes" id="UP000054560">
    <property type="component" value="Unassembled WGS sequence"/>
</dbReference>
<protein>
    <submittedName>
        <fullName evidence="2">Uncharacterized protein</fullName>
    </submittedName>
</protein>
<dbReference type="RefSeq" id="XP_014159381.1">
    <property type="nucleotide sequence ID" value="XM_014303906.1"/>
</dbReference>
<proteinExistence type="predicted"/>
<evidence type="ECO:0000256" key="1">
    <source>
        <dbReference type="SAM" id="SignalP"/>
    </source>
</evidence>
<reference evidence="2 3" key="1">
    <citation type="submission" date="2011-02" db="EMBL/GenBank/DDBJ databases">
        <title>The Genome Sequence of Sphaeroforma arctica JP610.</title>
        <authorList>
            <consortium name="The Broad Institute Genome Sequencing Platform"/>
            <person name="Russ C."/>
            <person name="Cuomo C."/>
            <person name="Young S.K."/>
            <person name="Zeng Q."/>
            <person name="Gargeya S."/>
            <person name="Alvarado L."/>
            <person name="Berlin A."/>
            <person name="Chapman S.B."/>
            <person name="Chen Z."/>
            <person name="Freedman E."/>
            <person name="Gellesch M."/>
            <person name="Goldberg J."/>
            <person name="Griggs A."/>
            <person name="Gujja S."/>
            <person name="Heilman E."/>
            <person name="Heiman D."/>
            <person name="Howarth C."/>
            <person name="Mehta T."/>
            <person name="Neiman D."/>
            <person name="Pearson M."/>
            <person name="Roberts A."/>
            <person name="Saif S."/>
            <person name="Shea T."/>
            <person name="Shenoy N."/>
            <person name="Sisk P."/>
            <person name="Stolte C."/>
            <person name="Sykes S."/>
            <person name="White J."/>
            <person name="Yandava C."/>
            <person name="Burger G."/>
            <person name="Gray M.W."/>
            <person name="Holland P.W.H."/>
            <person name="King N."/>
            <person name="Lang F.B.F."/>
            <person name="Roger A.J."/>
            <person name="Ruiz-Trillo I."/>
            <person name="Haas B."/>
            <person name="Nusbaum C."/>
            <person name="Birren B."/>
        </authorList>
    </citation>
    <scope>NUCLEOTIDE SEQUENCE [LARGE SCALE GENOMIC DNA]</scope>
    <source>
        <strain evidence="2 3">JP610</strain>
    </source>
</reference>
<gene>
    <name evidence="2" type="ORF">SARC_02349</name>
</gene>
<name>A0A0L0G985_9EUKA</name>
<dbReference type="AlphaFoldDB" id="A0A0L0G985"/>
<evidence type="ECO:0000313" key="2">
    <source>
        <dbReference type="EMBL" id="KNC85479.1"/>
    </source>
</evidence>
<keyword evidence="1" id="KW-0732">Signal</keyword>
<accession>A0A0L0G985</accession>
<feature type="chain" id="PRO_5005539187" evidence="1">
    <location>
        <begin position="20"/>
        <end position="445"/>
    </location>
</feature>
<dbReference type="GeneID" id="25902853"/>
<evidence type="ECO:0000313" key="3">
    <source>
        <dbReference type="Proteomes" id="UP000054560"/>
    </source>
</evidence>
<sequence length="445" mass="49217">MKFATIIAIQLAGGQLAYARLNDDEVFANSALTGRRPTSLRRMSSLFGAVWEPTALKAGSVNCYIDGVDVGFHCLMRAADGADGQILRDNVNARTCEEGEASTASIDWKKARDALLFGQVEGYITGADGNQVKGPLVVSDAGLEELLQQNRDSGYALGLLGGDLYSQFLSVGIRRLMQSKRSAETSEKQFYNIWISGLRELISAHDVNRPDGVADNDVHCHGSDQSHQYQHVVSDHLQRGYYGELSCACGYKSLGEYILPGTEETTKIPWQSIENDPNANPYLKELWSRIKMHTLDGVASDCDITTSTRGQRRYDFNRAYGVQEIEGVPRRFIKIGNDRTCGTYGNEIGSHAEDNPYRWVDKQWGARYLNGIELDMYNHFVQGVNARCKSQPAVKATDRQCYLTIETTCVTKNDDGTKETTTTQMTIPDKTGGCVGFHAEVDGSR</sequence>
<keyword evidence="3" id="KW-1185">Reference proteome</keyword>
<dbReference type="EMBL" id="KQ241700">
    <property type="protein sequence ID" value="KNC85479.1"/>
    <property type="molecule type" value="Genomic_DNA"/>
</dbReference>
<organism evidence="2 3">
    <name type="scientific">Sphaeroforma arctica JP610</name>
    <dbReference type="NCBI Taxonomy" id="667725"/>
    <lineage>
        <taxon>Eukaryota</taxon>
        <taxon>Ichthyosporea</taxon>
        <taxon>Ichthyophonida</taxon>
        <taxon>Sphaeroforma</taxon>
    </lineage>
</organism>
<feature type="signal peptide" evidence="1">
    <location>
        <begin position="1"/>
        <end position="19"/>
    </location>
</feature>